<accession>A0A9P8PCA2</accession>
<feature type="compositionally biased region" description="Basic residues" evidence="1">
    <location>
        <begin position="188"/>
        <end position="199"/>
    </location>
</feature>
<dbReference type="AlphaFoldDB" id="A0A9P8PCA2"/>
<evidence type="ECO:0000313" key="3">
    <source>
        <dbReference type="Proteomes" id="UP000769157"/>
    </source>
</evidence>
<protein>
    <submittedName>
        <fullName evidence="2">Uncharacterized protein</fullName>
    </submittedName>
</protein>
<sequence length="256" mass="28937">MQLKFYSPHVQDRRVHVDQRDAGETADNGHKPVQVARTKVPDRAHEEHDADPSKVLEPLDGEVPFAGHDSVVVHGVLGHALDKLAQVARGGVVRRHAEQQRLRLGAHFLLGVLSDLSFPSGSFLVEEVVFKDFDGREQLQRRGQQDGDRVAHLDDERERGLREVEQDHCLDVVAKAQVRDRGQGDKDHRHHGHHQHHAHEQRPCVTLEHGYFGRYAVEHQMGGGTEVDVDESEQNERVGDQRRETELADVSCQGQR</sequence>
<feature type="region of interest" description="Disordered" evidence="1">
    <location>
        <begin position="1"/>
        <end position="56"/>
    </location>
</feature>
<keyword evidence="3" id="KW-1185">Reference proteome</keyword>
<dbReference type="EMBL" id="JAEUBE010000158">
    <property type="protein sequence ID" value="KAH3668652.1"/>
    <property type="molecule type" value="Genomic_DNA"/>
</dbReference>
<dbReference type="GeneID" id="70234373"/>
<evidence type="ECO:0000313" key="2">
    <source>
        <dbReference type="EMBL" id="KAH3668652.1"/>
    </source>
</evidence>
<evidence type="ECO:0000256" key="1">
    <source>
        <dbReference type="SAM" id="MobiDB-lite"/>
    </source>
</evidence>
<feature type="region of interest" description="Disordered" evidence="1">
    <location>
        <begin position="225"/>
        <end position="256"/>
    </location>
</feature>
<name>A0A9P8PCA2_9ASCO</name>
<feature type="compositionally biased region" description="Basic and acidic residues" evidence="1">
    <location>
        <begin position="10"/>
        <end position="30"/>
    </location>
</feature>
<organism evidence="2 3">
    <name type="scientific">Ogataea philodendri</name>
    <dbReference type="NCBI Taxonomy" id="1378263"/>
    <lineage>
        <taxon>Eukaryota</taxon>
        <taxon>Fungi</taxon>
        <taxon>Dikarya</taxon>
        <taxon>Ascomycota</taxon>
        <taxon>Saccharomycotina</taxon>
        <taxon>Pichiomycetes</taxon>
        <taxon>Pichiales</taxon>
        <taxon>Pichiaceae</taxon>
        <taxon>Ogataea</taxon>
    </lineage>
</organism>
<dbReference type="Proteomes" id="UP000769157">
    <property type="component" value="Unassembled WGS sequence"/>
</dbReference>
<feature type="compositionally biased region" description="Basic and acidic residues" evidence="1">
    <location>
        <begin position="39"/>
        <end position="54"/>
    </location>
</feature>
<feature type="compositionally biased region" description="Basic and acidic residues" evidence="1">
    <location>
        <begin position="234"/>
        <end position="246"/>
    </location>
</feature>
<reference evidence="2" key="2">
    <citation type="submission" date="2021-01" db="EMBL/GenBank/DDBJ databases">
        <authorList>
            <person name="Schikora-Tamarit M.A."/>
        </authorList>
    </citation>
    <scope>NUCLEOTIDE SEQUENCE</scope>
    <source>
        <strain evidence="2">CBS6075</strain>
    </source>
</reference>
<proteinExistence type="predicted"/>
<gene>
    <name evidence="2" type="ORF">OGAPHI_002406</name>
</gene>
<comment type="caution">
    <text evidence="2">The sequence shown here is derived from an EMBL/GenBank/DDBJ whole genome shotgun (WGS) entry which is preliminary data.</text>
</comment>
<feature type="compositionally biased region" description="Basic and acidic residues" evidence="1">
    <location>
        <begin position="178"/>
        <end position="187"/>
    </location>
</feature>
<dbReference type="RefSeq" id="XP_046063066.1">
    <property type="nucleotide sequence ID" value="XM_046203273.1"/>
</dbReference>
<feature type="region of interest" description="Disordered" evidence="1">
    <location>
        <begin position="178"/>
        <end position="204"/>
    </location>
</feature>
<reference evidence="2" key="1">
    <citation type="journal article" date="2021" name="Open Biol.">
        <title>Shared evolutionary footprints suggest mitochondrial oxidative damage underlies multiple complex I losses in fungi.</title>
        <authorList>
            <person name="Schikora-Tamarit M.A."/>
            <person name="Marcet-Houben M."/>
            <person name="Nosek J."/>
            <person name="Gabaldon T."/>
        </authorList>
    </citation>
    <scope>NUCLEOTIDE SEQUENCE</scope>
    <source>
        <strain evidence="2">CBS6075</strain>
    </source>
</reference>